<gene>
    <name evidence="1" type="ORF">AWZ03_008608</name>
</gene>
<name>A0A484B819_DRONA</name>
<protein>
    <submittedName>
        <fullName evidence="1">Uncharacterized protein</fullName>
    </submittedName>
</protein>
<accession>A0A484B819</accession>
<sequence>MDPNEPTTDCIKRAVEQCNKIETSLAGCLKVLQQSCLPHLPDVLDGRQTPPDELSPDRKLSYTVCEGKKSPNLIEVDELSDAPETSNMKYMLKCADVKLQNVLASQQCIIKQLGDVRNILREKDKHTEEAYKLLKLPRD</sequence>
<dbReference type="EMBL" id="LSRL02000089">
    <property type="protein sequence ID" value="TDG44986.1"/>
    <property type="molecule type" value="Genomic_DNA"/>
</dbReference>
<dbReference type="AlphaFoldDB" id="A0A484B819"/>
<comment type="caution">
    <text evidence="1">The sequence shown here is derived from an EMBL/GenBank/DDBJ whole genome shotgun (WGS) entry which is preliminary data.</text>
</comment>
<evidence type="ECO:0000313" key="1">
    <source>
        <dbReference type="EMBL" id="TDG44986.1"/>
    </source>
</evidence>
<organism evidence="1 2">
    <name type="scientific">Drosophila navojoa</name>
    <name type="common">Fruit fly</name>
    <dbReference type="NCBI Taxonomy" id="7232"/>
    <lineage>
        <taxon>Eukaryota</taxon>
        <taxon>Metazoa</taxon>
        <taxon>Ecdysozoa</taxon>
        <taxon>Arthropoda</taxon>
        <taxon>Hexapoda</taxon>
        <taxon>Insecta</taxon>
        <taxon>Pterygota</taxon>
        <taxon>Neoptera</taxon>
        <taxon>Endopterygota</taxon>
        <taxon>Diptera</taxon>
        <taxon>Brachycera</taxon>
        <taxon>Muscomorpha</taxon>
        <taxon>Ephydroidea</taxon>
        <taxon>Drosophilidae</taxon>
        <taxon>Drosophila</taxon>
    </lineage>
</organism>
<keyword evidence="2" id="KW-1185">Reference proteome</keyword>
<dbReference type="OMA" id="YMLKCAD"/>
<proteinExistence type="predicted"/>
<evidence type="ECO:0000313" key="2">
    <source>
        <dbReference type="Proteomes" id="UP000295192"/>
    </source>
</evidence>
<reference evidence="1 2" key="1">
    <citation type="journal article" date="2019" name="J. Hered.">
        <title>An Improved Genome Assembly for Drosophila navojoa, the Basal Species in the mojavensis Cluster.</title>
        <authorList>
            <person name="Vanderlinde T."/>
            <person name="Dupim E.G."/>
            <person name="Nazario-Yepiz N.O."/>
            <person name="Carvalho A.B."/>
        </authorList>
    </citation>
    <scope>NUCLEOTIDE SEQUENCE [LARGE SCALE GENOMIC DNA]</scope>
    <source>
        <strain evidence="1">Navoj_Jal97</strain>
        <tissue evidence="1">Whole organism</tissue>
    </source>
</reference>
<dbReference type="Proteomes" id="UP000295192">
    <property type="component" value="Unassembled WGS sequence"/>
</dbReference>